<evidence type="ECO:0000256" key="1">
    <source>
        <dbReference type="ARBA" id="ARBA00001946"/>
    </source>
</evidence>
<evidence type="ECO:0000256" key="6">
    <source>
        <dbReference type="ARBA" id="ARBA00022741"/>
    </source>
</evidence>
<dbReference type="AlphaFoldDB" id="A0A2R4XL91"/>
<evidence type="ECO:0000256" key="9">
    <source>
        <dbReference type="ARBA" id="ARBA00022842"/>
    </source>
</evidence>
<comment type="cofactor">
    <cofactor evidence="1">
        <name>Mg(2+)</name>
        <dbReference type="ChEBI" id="CHEBI:18420"/>
    </cofactor>
</comment>
<keyword evidence="7" id="KW-0692">RNA repair</keyword>
<keyword evidence="3" id="KW-0819">tRNA processing</keyword>
<evidence type="ECO:0000256" key="10">
    <source>
        <dbReference type="ARBA" id="ARBA00022884"/>
    </source>
</evidence>
<dbReference type="CDD" id="cd05398">
    <property type="entry name" value="NT_ClassII-CCAase"/>
    <property type="match status" value="1"/>
</dbReference>
<dbReference type="KEGG" id="boz:DBV39_13475"/>
<dbReference type="EC" id="2.7.7.72" evidence="14"/>
<dbReference type="GO" id="GO:0046872">
    <property type="term" value="F:metal ion binding"/>
    <property type="evidence" value="ECO:0007669"/>
    <property type="project" value="UniProtKB-KW"/>
</dbReference>
<evidence type="ECO:0000256" key="7">
    <source>
        <dbReference type="ARBA" id="ARBA00022800"/>
    </source>
</evidence>
<gene>
    <name evidence="14" type="ORF">DBV39_13475</name>
</gene>
<keyword evidence="15" id="KW-1185">Reference proteome</keyword>
<keyword evidence="8" id="KW-0067">ATP-binding</keyword>
<evidence type="ECO:0000256" key="4">
    <source>
        <dbReference type="ARBA" id="ARBA00022695"/>
    </source>
</evidence>
<dbReference type="Pfam" id="PF01743">
    <property type="entry name" value="PolyA_pol"/>
    <property type="match status" value="1"/>
</dbReference>
<dbReference type="InterPro" id="IPR043519">
    <property type="entry name" value="NT_sf"/>
</dbReference>
<keyword evidence="6" id="KW-0547">Nucleotide-binding</keyword>
<dbReference type="InterPro" id="IPR012006">
    <property type="entry name" value="CCA_bact"/>
</dbReference>
<evidence type="ECO:0000313" key="14">
    <source>
        <dbReference type="EMBL" id="AWB34555.1"/>
    </source>
</evidence>
<comment type="similarity">
    <text evidence="11">Belongs to the tRNA nucleotidyltransferase/poly(A) polymerase family.</text>
</comment>
<proteinExistence type="inferred from homology"/>
<evidence type="ECO:0000256" key="2">
    <source>
        <dbReference type="ARBA" id="ARBA00022679"/>
    </source>
</evidence>
<dbReference type="PANTHER" id="PTHR47545:SF1">
    <property type="entry name" value="MULTIFUNCTIONAL CCA PROTEIN"/>
    <property type="match status" value="1"/>
</dbReference>
<reference evidence="14 15" key="1">
    <citation type="submission" date="2018-04" db="EMBL/GenBank/DDBJ databases">
        <title>Bordetella sp. HZ20 isolated from seawater.</title>
        <authorList>
            <person name="Sun C."/>
        </authorList>
    </citation>
    <scope>NUCLEOTIDE SEQUENCE [LARGE SCALE GENOMIC DNA]</scope>
    <source>
        <strain evidence="14 15">HZ20</strain>
    </source>
</reference>
<keyword evidence="9" id="KW-0460">Magnesium</keyword>
<dbReference type="RefSeq" id="WP_108621971.1">
    <property type="nucleotide sequence ID" value="NZ_CP028901.1"/>
</dbReference>
<name>A0A2R4XL91_9BURK</name>
<accession>A0A2R4XL91</accession>
<dbReference type="GO" id="GO:0001680">
    <property type="term" value="P:tRNA 3'-terminal CCA addition"/>
    <property type="evidence" value="ECO:0007669"/>
    <property type="project" value="InterPro"/>
</dbReference>
<organism evidence="14 15">
    <name type="scientific">Orrella marina</name>
    <dbReference type="NCBI Taxonomy" id="2163011"/>
    <lineage>
        <taxon>Bacteria</taxon>
        <taxon>Pseudomonadati</taxon>
        <taxon>Pseudomonadota</taxon>
        <taxon>Betaproteobacteria</taxon>
        <taxon>Burkholderiales</taxon>
        <taxon>Alcaligenaceae</taxon>
        <taxon>Orrella</taxon>
    </lineage>
</organism>
<evidence type="ECO:0000256" key="11">
    <source>
        <dbReference type="RuleBase" id="RU003953"/>
    </source>
</evidence>
<dbReference type="Pfam" id="PF12627">
    <property type="entry name" value="PolyA_pol_RNAbd"/>
    <property type="match status" value="1"/>
</dbReference>
<keyword evidence="2 11" id="KW-0808">Transferase</keyword>
<dbReference type="Proteomes" id="UP000244571">
    <property type="component" value="Chromosome"/>
</dbReference>
<protein>
    <submittedName>
        <fullName evidence="14">CCA tRNA nucleotidyltransferase</fullName>
        <ecNumber evidence="14">2.7.7.72</ecNumber>
    </submittedName>
</protein>
<dbReference type="InterPro" id="IPR032828">
    <property type="entry name" value="PolyA_RNA-bd"/>
</dbReference>
<dbReference type="GO" id="GO:0003723">
    <property type="term" value="F:RNA binding"/>
    <property type="evidence" value="ECO:0007669"/>
    <property type="project" value="UniProtKB-KW"/>
</dbReference>
<dbReference type="InterPro" id="IPR050124">
    <property type="entry name" value="tRNA_CCA-adding_enzyme"/>
</dbReference>
<dbReference type="PIRSF" id="PIRSF000813">
    <property type="entry name" value="CCA_bact"/>
    <property type="match status" value="1"/>
</dbReference>
<dbReference type="Gene3D" id="3.30.460.10">
    <property type="entry name" value="Beta Polymerase, domain 2"/>
    <property type="match status" value="1"/>
</dbReference>
<keyword evidence="4 14" id="KW-0548">Nucleotidyltransferase</keyword>
<dbReference type="GO" id="GO:0004810">
    <property type="term" value="F:CCA tRNA nucleotidyltransferase activity"/>
    <property type="evidence" value="ECO:0007669"/>
    <property type="project" value="UniProtKB-EC"/>
</dbReference>
<dbReference type="GO" id="GO:0042245">
    <property type="term" value="P:RNA repair"/>
    <property type="evidence" value="ECO:0007669"/>
    <property type="project" value="UniProtKB-KW"/>
</dbReference>
<dbReference type="EMBL" id="CP028901">
    <property type="protein sequence ID" value="AWB34555.1"/>
    <property type="molecule type" value="Genomic_DNA"/>
</dbReference>
<evidence type="ECO:0000259" key="12">
    <source>
        <dbReference type="Pfam" id="PF01743"/>
    </source>
</evidence>
<evidence type="ECO:0000256" key="8">
    <source>
        <dbReference type="ARBA" id="ARBA00022840"/>
    </source>
</evidence>
<feature type="domain" description="Poly A polymerase head" evidence="12">
    <location>
        <begin position="14"/>
        <end position="133"/>
    </location>
</feature>
<dbReference type="PANTHER" id="PTHR47545">
    <property type="entry name" value="MULTIFUNCTIONAL CCA PROTEIN"/>
    <property type="match status" value="1"/>
</dbReference>
<dbReference type="InterPro" id="IPR002646">
    <property type="entry name" value="PolA_pol_head_dom"/>
</dbReference>
<sequence length="374" mass="41461">MIRIDDPLLAGLDVYIVGGAVRDGLLGLVCGDRDWVVVGAGPDQMQDRGFLPVGADFPVFLHPVTKEEFALARTERKSGRGYKGFTFYTGCEVTLEQDLARRDLTINAMAQRPDGEIVDPYGGQQDLERRVLRHVGPAFEEDPVRILRLARFAARFTEFDVAETTLALCRKMVANGEVDHLVPERMWQEISRGLRSEKPSRMFQVLQDCDALGVIMPGFVFDEALGHQLDHARRELDPPLQTMYALAMYRTEDRKSLATGLRATSECAQWAELFPVILQALSRPPEQVSPDTAQAMLSLIEKADGLRRPERMEALLTLTAWLLGHDQIGWVNALRAARSVDAGAIARPLASAGAQAISSAVRQARLEAVRQTQS</sequence>
<dbReference type="GO" id="GO:0005524">
    <property type="term" value="F:ATP binding"/>
    <property type="evidence" value="ECO:0007669"/>
    <property type="project" value="UniProtKB-KW"/>
</dbReference>
<dbReference type="OrthoDB" id="9805698at2"/>
<dbReference type="Gene3D" id="1.10.3090.10">
    <property type="entry name" value="cca-adding enzyme, domain 2"/>
    <property type="match status" value="1"/>
</dbReference>
<dbReference type="SUPFAM" id="SSF81891">
    <property type="entry name" value="Poly A polymerase C-terminal region-like"/>
    <property type="match status" value="1"/>
</dbReference>
<keyword evidence="5" id="KW-0479">Metal-binding</keyword>
<evidence type="ECO:0000256" key="3">
    <source>
        <dbReference type="ARBA" id="ARBA00022694"/>
    </source>
</evidence>
<evidence type="ECO:0000313" key="15">
    <source>
        <dbReference type="Proteomes" id="UP000244571"/>
    </source>
</evidence>
<evidence type="ECO:0000259" key="13">
    <source>
        <dbReference type="Pfam" id="PF12627"/>
    </source>
</evidence>
<feature type="domain" description="tRNA nucleotidyltransferase/poly(A) polymerase RNA and SrmB- binding" evidence="13">
    <location>
        <begin position="159"/>
        <end position="219"/>
    </location>
</feature>
<evidence type="ECO:0000256" key="5">
    <source>
        <dbReference type="ARBA" id="ARBA00022723"/>
    </source>
</evidence>
<keyword evidence="10 11" id="KW-0694">RNA-binding</keyword>
<dbReference type="SUPFAM" id="SSF81301">
    <property type="entry name" value="Nucleotidyltransferase"/>
    <property type="match status" value="1"/>
</dbReference>